<protein>
    <submittedName>
        <fullName evidence="1">Uncharacterized protein</fullName>
    </submittedName>
</protein>
<reference evidence="1 2" key="1">
    <citation type="submission" date="2016-07" db="EMBL/GenBank/DDBJ databases">
        <title>Pervasive Adenine N6-methylation of Active Genes in Fungi.</title>
        <authorList>
            <consortium name="DOE Joint Genome Institute"/>
            <person name="Mondo S.J."/>
            <person name="Dannebaum R.O."/>
            <person name="Kuo R.C."/>
            <person name="Labutti K."/>
            <person name="Haridas S."/>
            <person name="Kuo A."/>
            <person name="Salamov A."/>
            <person name="Ahrendt S.R."/>
            <person name="Lipzen A."/>
            <person name="Sullivan W."/>
            <person name="Andreopoulos W.B."/>
            <person name="Clum A."/>
            <person name="Lindquist E."/>
            <person name="Daum C."/>
            <person name="Ramamoorthy G.K."/>
            <person name="Gryganskyi A."/>
            <person name="Culley D."/>
            <person name="Magnuson J.K."/>
            <person name="James T.Y."/>
            <person name="O'Malley M.A."/>
            <person name="Stajich J.E."/>
            <person name="Spatafora J.W."/>
            <person name="Visel A."/>
            <person name="Grigoriev I.V."/>
        </authorList>
    </citation>
    <scope>NUCLEOTIDE SEQUENCE [LARGE SCALE GENOMIC DNA]</scope>
    <source>
        <strain evidence="1 2">PL171</strain>
    </source>
</reference>
<accession>A0A1Y2I280</accession>
<dbReference type="EMBL" id="MCFL01000005">
    <property type="protein sequence ID" value="ORZ39512.1"/>
    <property type="molecule type" value="Genomic_DNA"/>
</dbReference>
<gene>
    <name evidence="1" type="ORF">BCR44DRAFT_1249062</name>
</gene>
<sequence length="90" mass="10498">MFRAALELSSAVALMQSTQRPVLQIRPPVHPLRPYWRQSKNMTLLQLQMPIQSHQSLIHKRSSSKFDSHPSAARRFNNAGFIFTRSRIIW</sequence>
<comment type="caution">
    <text evidence="1">The sequence shown here is derived from an EMBL/GenBank/DDBJ whole genome shotgun (WGS) entry which is preliminary data.</text>
</comment>
<evidence type="ECO:0000313" key="2">
    <source>
        <dbReference type="Proteomes" id="UP000193411"/>
    </source>
</evidence>
<keyword evidence="2" id="KW-1185">Reference proteome</keyword>
<evidence type="ECO:0000313" key="1">
    <source>
        <dbReference type="EMBL" id="ORZ39512.1"/>
    </source>
</evidence>
<organism evidence="1 2">
    <name type="scientific">Catenaria anguillulae PL171</name>
    <dbReference type="NCBI Taxonomy" id="765915"/>
    <lineage>
        <taxon>Eukaryota</taxon>
        <taxon>Fungi</taxon>
        <taxon>Fungi incertae sedis</taxon>
        <taxon>Blastocladiomycota</taxon>
        <taxon>Blastocladiomycetes</taxon>
        <taxon>Blastocladiales</taxon>
        <taxon>Catenariaceae</taxon>
        <taxon>Catenaria</taxon>
    </lineage>
</organism>
<dbReference type="Proteomes" id="UP000193411">
    <property type="component" value="Unassembled WGS sequence"/>
</dbReference>
<dbReference type="AlphaFoldDB" id="A0A1Y2I280"/>
<name>A0A1Y2I280_9FUNG</name>
<proteinExistence type="predicted"/>